<reference evidence="12" key="2">
    <citation type="submission" date="2025-09" db="UniProtKB">
        <authorList>
            <consortium name="Ensembl"/>
        </authorList>
    </citation>
    <scope>IDENTIFICATION</scope>
</reference>
<evidence type="ECO:0000313" key="13">
    <source>
        <dbReference type="Proteomes" id="UP000261600"/>
    </source>
</evidence>
<dbReference type="PIRSF" id="PIRSF017834">
    <property type="entry name" value="NADH-UbQ_OxRdtase_b14.5b"/>
    <property type="match status" value="1"/>
</dbReference>
<dbReference type="CTD" id="4718"/>
<keyword evidence="7 11" id="KW-0249">Electron transport</keyword>
<accession>A0A3Q3JL25</accession>
<comment type="similarity">
    <text evidence="2 11">Belongs to the complex I NDUFC2 subunit family.</text>
</comment>
<evidence type="ECO:0000256" key="1">
    <source>
        <dbReference type="ARBA" id="ARBA00004298"/>
    </source>
</evidence>
<evidence type="ECO:0000256" key="4">
    <source>
        <dbReference type="ARBA" id="ARBA00022660"/>
    </source>
</evidence>
<dbReference type="STRING" id="43700.ENSMALP00000014957"/>
<dbReference type="Ensembl" id="ENSMALT00000015265.1">
    <property type="protein sequence ID" value="ENSMALP00000014957.1"/>
    <property type="gene ID" value="ENSMALG00000010506.1"/>
</dbReference>
<keyword evidence="13" id="KW-1185">Reference proteome</keyword>
<keyword evidence="5" id="KW-0812">Transmembrane</keyword>
<dbReference type="Proteomes" id="UP000261600">
    <property type="component" value="Unplaced"/>
</dbReference>
<dbReference type="RefSeq" id="XP_020470440.1">
    <property type="nucleotide sequence ID" value="XM_020614784.1"/>
</dbReference>
<dbReference type="InterPro" id="IPR009423">
    <property type="entry name" value="NDUC2"/>
</dbReference>
<sequence>MGFIPDERKSLPPPGIVNRNSVWLGFMGWATAMFHNSLNQRPPLKSGVHRQVLLTTIAWYLGYHLTKHANYTYAKRDRDMNEYIRRHPAEFPEKEKKTFAEIVEPFHPVR</sequence>
<keyword evidence="10 11" id="KW-0472">Membrane</keyword>
<evidence type="ECO:0000256" key="3">
    <source>
        <dbReference type="ARBA" id="ARBA00022448"/>
    </source>
</evidence>
<dbReference type="PANTHER" id="PTHR13099:SF0">
    <property type="entry name" value="NADH DEHYDROGENASE [UBIQUINONE] 1 SUBUNIT C2-RELATED"/>
    <property type="match status" value="1"/>
</dbReference>
<dbReference type="PANTHER" id="PTHR13099">
    <property type="entry name" value="NADH-UBIQUINONE OXIDOREDUCTASE SUBUNIT B14.5B"/>
    <property type="match status" value="1"/>
</dbReference>
<dbReference type="KEGG" id="malb:109968480"/>
<evidence type="ECO:0000256" key="2">
    <source>
        <dbReference type="ARBA" id="ARBA00008674"/>
    </source>
</evidence>
<evidence type="ECO:0000256" key="8">
    <source>
        <dbReference type="ARBA" id="ARBA00022989"/>
    </source>
</evidence>
<dbReference type="GO" id="GO:0006120">
    <property type="term" value="P:mitochondrial electron transport, NADH to ubiquinone"/>
    <property type="evidence" value="ECO:0007669"/>
    <property type="project" value="InterPro"/>
</dbReference>
<keyword evidence="9 11" id="KW-0496">Mitochondrion</keyword>
<dbReference type="Pfam" id="PF06374">
    <property type="entry name" value="NDUF_C2"/>
    <property type="match status" value="1"/>
</dbReference>
<evidence type="ECO:0000256" key="7">
    <source>
        <dbReference type="ARBA" id="ARBA00022982"/>
    </source>
</evidence>
<evidence type="ECO:0000256" key="6">
    <source>
        <dbReference type="ARBA" id="ARBA00022792"/>
    </source>
</evidence>
<keyword evidence="6 11" id="KW-0999">Mitochondrion inner membrane</keyword>
<reference evidence="12" key="1">
    <citation type="submission" date="2025-08" db="UniProtKB">
        <authorList>
            <consortium name="Ensembl"/>
        </authorList>
    </citation>
    <scope>IDENTIFICATION</scope>
</reference>
<protein>
    <recommendedName>
        <fullName evidence="11">NADH dehydrogenase [ubiquinone] 1 subunit C2</fullName>
    </recommendedName>
</protein>
<evidence type="ECO:0000256" key="5">
    <source>
        <dbReference type="ARBA" id="ARBA00022692"/>
    </source>
</evidence>
<evidence type="ECO:0000256" key="9">
    <source>
        <dbReference type="ARBA" id="ARBA00023128"/>
    </source>
</evidence>
<keyword evidence="8" id="KW-1133">Transmembrane helix</keyword>
<proteinExistence type="inferred from homology"/>
<dbReference type="GO" id="GO:0005743">
    <property type="term" value="C:mitochondrial inner membrane"/>
    <property type="evidence" value="ECO:0007669"/>
    <property type="project" value="UniProtKB-SubCell"/>
</dbReference>
<keyword evidence="3 11" id="KW-0813">Transport</keyword>
<comment type="subcellular location">
    <subcellularLocation>
        <location evidence="1">Mitochondrion inner membrane</location>
        <topology evidence="1">Single-pass membrane protein</topology>
        <orientation evidence="1">Matrix side</orientation>
    </subcellularLocation>
</comment>
<evidence type="ECO:0000256" key="10">
    <source>
        <dbReference type="ARBA" id="ARBA00023136"/>
    </source>
</evidence>
<dbReference type="AlphaFoldDB" id="A0A3Q3JL25"/>
<keyword evidence="4 11" id="KW-0679">Respiratory chain</keyword>
<dbReference type="OrthoDB" id="6329847at2759"/>
<organism evidence="12 13">
    <name type="scientific">Monopterus albus</name>
    <name type="common">Swamp eel</name>
    <dbReference type="NCBI Taxonomy" id="43700"/>
    <lineage>
        <taxon>Eukaryota</taxon>
        <taxon>Metazoa</taxon>
        <taxon>Chordata</taxon>
        <taxon>Craniata</taxon>
        <taxon>Vertebrata</taxon>
        <taxon>Euteleostomi</taxon>
        <taxon>Actinopterygii</taxon>
        <taxon>Neopterygii</taxon>
        <taxon>Teleostei</taxon>
        <taxon>Neoteleostei</taxon>
        <taxon>Acanthomorphata</taxon>
        <taxon>Anabantaria</taxon>
        <taxon>Synbranchiformes</taxon>
        <taxon>Synbranchidae</taxon>
        <taxon>Monopterus</taxon>
    </lineage>
</organism>
<evidence type="ECO:0000256" key="11">
    <source>
        <dbReference type="PIRNR" id="PIRNR017834"/>
    </source>
</evidence>
<name>A0A3Q3JL25_MONAL</name>
<evidence type="ECO:0000313" key="12">
    <source>
        <dbReference type="Ensembl" id="ENSMALP00000014957.1"/>
    </source>
</evidence>
<comment type="function">
    <text evidence="11">Accessory subunit of the mitochondrial membrane respiratory chain NADH dehydrogenase (Complex I), that is believed not to be involved in catalysis. Complex I functions in the transfer of electrons from NADH to the respiratory chain. The immediate electron acceptor for the enzyme is believed to be ubiquinone.</text>
</comment>
<dbReference type="GeneID" id="109968480"/>